<evidence type="ECO:0000313" key="1">
    <source>
        <dbReference type="EMBL" id="GBP28596.1"/>
    </source>
</evidence>
<protein>
    <recommendedName>
        <fullName evidence="3">Reverse transcriptase domain-containing protein</fullName>
    </recommendedName>
</protein>
<reference evidence="1 2" key="1">
    <citation type="journal article" date="2019" name="Commun. Biol.">
        <title>The bagworm genome reveals a unique fibroin gene that provides high tensile strength.</title>
        <authorList>
            <person name="Kono N."/>
            <person name="Nakamura H."/>
            <person name="Ohtoshi R."/>
            <person name="Tomita M."/>
            <person name="Numata K."/>
            <person name="Arakawa K."/>
        </authorList>
    </citation>
    <scope>NUCLEOTIDE SEQUENCE [LARGE SCALE GENOMIC DNA]</scope>
</reference>
<evidence type="ECO:0008006" key="3">
    <source>
        <dbReference type="Google" id="ProtNLM"/>
    </source>
</evidence>
<comment type="caution">
    <text evidence="1">The sequence shown here is derived from an EMBL/GenBank/DDBJ whole genome shotgun (WGS) entry which is preliminary data.</text>
</comment>
<dbReference type="OrthoDB" id="7987018at2759"/>
<name>A0A4C1URJ7_EUMVA</name>
<dbReference type="AlphaFoldDB" id="A0A4C1URJ7"/>
<dbReference type="EMBL" id="BGZK01000209">
    <property type="protein sequence ID" value="GBP28596.1"/>
    <property type="molecule type" value="Genomic_DNA"/>
</dbReference>
<evidence type="ECO:0000313" key="2">
    <source>
        <dbReference type="Proteomes" id="UP000299102"/>
    </source>
</evidence>
<dbReference type="Proteomes" id="UP000299102">
    <property type="component" value="Unassembled WGS sequence"/>
</dbReference>
<proteinExistence type="predicted"/>
<organism evidence="1 2">
    <name type="scientific">Eumeta variegata</name>
    <name type="common">Bagworm moth</name>
    <name type="synonym">Eumeta japonica</name>
    <dbReference type="NCBI Taxonomy" id="151549"/>
    <lineage>
        <taxon>Eukaryota</taxon>
        <taxon>Metazoa</taxon>
        <taxon>Ecdysozoa</taxon>
        <taxon>Arthropoda</taxon>
        <taxon>Hexapoda</taxon>
        <taxon>Insecta</taxon>
        <taxon>Pterygota</taxon>
        <taxon>Neoptera</taxon>
        <taxon>Endopterygota</taxon>
        <taxon>Lepidoptera</taxon>
        <taxon>Glossata</taxon>
        <taxon>Ditrysia</taxon>
        <taxon>Tineoidea</taxon>
        <taxon>Psychidae</taxon>
        <taxon>Oiketicinae</taxon>
        <taxon>Eumeta</taxon>
    </lineage>
</organism>
<keyword evidence="2" id="KW-1185">Reference proteome</keyword>
<gene>
    <name evidence="1" type="ORF">EVAR_85795_1</name>
</gene>
<accession>A0A4C1URJ7</accession>
<sequence>MPKMLSRYALVGSRYDLGNRHAIVDSGRKQFATNSEPRWKAPKHKSILWFERKIQSITKGEGPKQECRLSPRLFTIVLDDVLRTLEELVSEVRMDQDVEIDLRVILTFADYIIIIGDRATVLTNIMKNLKELLISVSLNETKTKMLIRDPINNSIAKQTQEINGVLITPVDIIKYQSTYLTSELSRRDTIKTRCKQTIRSTKGLLPFKNQNALENSQVDLNDIWPKCSNKNKTEKDDSLLKDFSYHNKNQEEWATLAQNKTEMKKAADELQQLP</sequence>